<comment type="caution">
    <text evidence="1">The sequence shown here is derived from an EMBL/GenBank/DDBJ whole genome shotgun (WGS) entry which is preliminary data.</text>
</comment>
<dbReference type="AlphaFoldDB" id="A0AAV3URB7"/>
<name>A0AAV3URB7_9EURY</name>
<protein>
    <submittedName>
        <fullName evidence="1">Uncharacterized protein</fullName>
    </submittedName>
</protein>
<organism evidence="1 2">
    <name type="scientific">Haladaptatus pallidirubidus</name>
    <dbReference type="NCBI Taxonomy" id="1008152"/>
    <lineage>
        <taxon>Archaea</taxon>
        <taxon>Methanobacteriati</taxon>
        <taxon>Methanobacteriota</taxon>
        <taxon>Stenosarchaea group</taxon>
        <taxon>Halobacteria</taxon>
        <taxon>Halobacteriales</taxon>
        <taxon>Haladaptataceae</taxon>
        <taxon>Haladaptatus</taxon>
    </lineage>
</organism>
<reference evidence="1 2" key="1">
    <citation type="journal article" date="2019" name="Int. J. Syst. Evol. Microbiol.">
        <title>The Global Catalogue of Microorganisms (GCM) 10K type strain sequencing project: providing services to taxonomists for standard genome sequencing and annotation.</title>
        <authorList>
            <consortium name="The Broad Institute Genomics Platform"/>
            <consortium name="The Broad Institute Genome Sequencing Center for Infectious Disease"/>
            <person name="Wu L."/>
            <person name="Ma J."/>
        </authorList>
    </citation>
    <scope>NUCLEOTIDE SEQUENCE [LARGE SCALE GENOMIC DNA]</scope>
    <source>
        <strain evidence="1 2">JCM 17504</strain>
    </source>
</reference>
<proteinExistence type="predicted"/>
<dbReference type="EMBL" id="BAABKX010000030">
    <property type="protein sequence ID" value="GAA5064438.1"/>
    <property type="molecule type" value="Genomic_DNA"/>
</dbReference>
<gene>
    <name evidence="1" type="ORF">GCM10025751_54030</name>
</gene>
<dbReference type="RefSeq" id="WP_390184640.1">
    <property type="nucleotide sequence ID" value="NZ_JBHMAI010000002.1"/>
</dbReference>
<sequence>MNSIEWIFDAAGCVLFGEDDVPHEDALVSVAEVTAVNYLSLKATDTADNFSATRRGQQGYRWSFSVH</sequence>
<evidence type="ECO:0000313" key="1">
    <source>
        <dbReference type="EMBL" id="GAA5064438.1"/>
    </source>
</evidence>
<keyword evidence="2" id="KW-1185">Reference proteome</keyword>
<accession>A0AAV3URB7</accession>
<evidence type="ECO:0000313" key="2">
    <source>
        <dbReference type="Proteomes" id="UP001501729"/>
    </source>
</evidence>
<dbReference type="Proteomes" id="UP001501729">
    <property type="component" value="Unassembled WGS sequence"/>
</dbReference>